<feature type="region of interest" description="Disordered" evidence="1">
    <location>
        <begin position="338"/>
        <end position="382"/>
    </location>
</feature>
<dbReference type="EMBL" id="JBBNAF010000004">
    <property type="protein sequence ID" value="KAK9150114.1"/>
    <property type="molecule type" value="Genomic_DNA"/>
</dbReference>
<evidence type="ECO:0000313" key="4">
    <source>
        <dbReference type="Proteomes" id="UP001420932"/>
    </source>
</evidence>
<sequence>MASGSSSGRPGSGSKGFDFGTDDVLCSYDEFGNHEVSNGKINDSAKDFRDNRMGRSALVSLYNQQDDSIYQDLICTVEKTMKKYADNLMRFLEGISARLSQLELYYFNLERSINEMKSDLVRENGEADAKLRSLEKHLQEGALIALFKDVEKIQMPCSLLNLFVHRSVQILRDKQELADAQKELAKLQLIQKDTSANSSEKKEDGALSSGPDPKRHDSPPPLHNHQLALALPHQVSPAVALPTRPIEQQPAPPSKSLPQSVHAQNPPHSYYTQQSQLPSSTLQTQPTSQDQYLHADTKYQRPQVQVSQQAPPPPQIQVSLPQQVRQLPQYQQQWTQQLPQQAQLQQPSHQAPVSSQAPPAYSPYLPAQPTNPPPETFQGNMPIQVPNSAPMQVQGSMPMQVNYSVVPPPPGGIRPESVGYGYNAPNRPTVQQQPSQHNVQQQPQLQTLHNTYGAPRNENAYPVSGQHSAQAPQQGYMMYDSEGGRVPQQLPSHFQQGLYPPTHIPALPNPQTMRHPSPSPMMRGHQYADLIEKAVSMGYPRDFVASVVHRMEETGQPMDFNSVLDRLNGHSSGGPQRAWSGRSIEHRTPRFARVPNLEIRRAVQSLLLYVSFGSLSVPQPSGRHVFVNCFLMVLKLGSVL</sequence>
<dbReference type="InterPro" id="IPR010820">
    <property type="entry name" value="DUF1421"/>
</dbReference>
<evidence type="ECO:0000256" key="1">
    <source>
        <dbReference type="SAM" id="MobiDB-lite"/>
    </source>
</evidence>
<accession>A0AAP0PPL1</accession>
<feature type="compositionally biased region" description="Low complexity" evidence="1">
    <location>
        <begin position="269"/>
        <end position="289"/>
    </location>
</feature>
<feature type="region of interest" description="Disordered" evidence="1">
    <location>
        <begin position="191"/>
        <end position="224"/>
    </location>
</feature>
<dbReference type="PANTHER" id="PTHR31805:SF16">
    <property type="entry name" value="FORMIN-LIKE PROTEIN (DUF1421)"/>
    <property type="match status" value="1"/>
</dbReference>
<reference evidence="3 4" key="1">
    <citation type="submission" date="2024-01" db="EMBL/GenBank/DDBJ databases">
        <title>Genome assemblies of Stephania.</title>
        <authorList>
            <person name="Yang L."/>
        </authorList>
    </citation>
    <scope>NUCLEOTIDE SEQUENCE [LARGE SCALE GENOMIC DNA]</scope>
    <source>
        <strain evidence="3">YNDBR</strain>
        <tissue evidence="3">Leaf</tissue>
    </source>
</reference>
<name>A0AAP0PPL1_9MAGN</name>
<evidence type="ECO:0000313" key="3">
    <source>
        <dbReference type="EMBL" id="KAK9150114.1"/>
    </source>
</evidence>
<gene>
    <name evidence="3" type="ORF">Syun_008423</name>
</gene>
<proteinExistence type="predicted"/>
<feature type="compositionally biased region" description="Low complexity" evidence="1">
    <location>
        <begin position="338"/>
        <end position="350"/>
    </location>
</feature>
<dbReference type="AlphaFoldDB" id="A0AAP0PPL1"/>
<keyword evidence="4" id="KW-1185">Reference proteome</keyword>
<dbReference type="PANTHER" id="PTHR31805">
    <property type="entry name" value="RECEPTOR-LIKE KINASE, PUTATIVE (DUF1421)-RELATED"/>
    <property type="match status" value="1"/>
</dbReference>
<feature type="region of interest" description="Disordered" evidence="1">
    <location>
        <begin position="245"/>
        <end position="291"/>
    </location>
</feature>
<comment type="caution">
    <text evidence="3">The sequence shown here is derived from an EMBL/GenBank/DDBJ whole genome shotgun (WGS) entry which is preliminary data.</text>
</comment>
<dbReference type="Proteomes" id="UP001420932">
    <property type="component" value="Unassembled WGS sequence"/>
</dbReference>
<feature type="domain" description="DUF1421" evidence="2">
    <location>
        <begin position="527"/>
        <end position="571"/>
    </location>
</feature>
<dbReference type="Pfam" id="PF07223">
    <property type="entry name" value="DUF1421"/>
    <property type="match status" value="1"/>
</dbReference>
<organism evidence="3 4">
    <name type="scientific">Stephania yunnanensis</name>
    <dbReference type="NCBI Taxonomy" id="152371"/>
    <lineage>
        <taxon>Eukaryota</taxon>
        <taxon>Viridiplantae</taxon>
        <taxon>Streptophyta</taxon>
        <taxon>Embryophyta</taxon>
        <taxon>Tracheophyta</taxon>
        <taxon>Spermatophyta</taxon>
        <taxon>Magnoliopsida</taxon>
        <taxon>Ranunculales</taxon>
        <taxon>Menispermaceae</taxon>
        <taxon>Menispermoideae</taxon>
        <taxon>Cissampelideae</taxon>
        <taxon>Stephania</taxon>
    </lineage>
</organism>
<evidence type="ECO:0000259" key="2">
    <source>
        <dbReference type="Pfam" id="PF07223"/>
    </source>
</evidence>
<feature type="compositionally biased region" description="Polar residues" evidence="1">
    <location>
        <begin position="256"/>
        <end position="267"/>
    </location>
</feature>
<protein>
    <recommendedName>
        <fullName evidence="2">DUF1421 domain-containing protein</fullName>
    </recommendedName>
</protein>